<evidence type="ECO:0000256" key="2">
    <source>
        <dbReference type="ARBA" id="ARBA00022517"/>
    </source>
</evidence>
<dbReference type="GO" id="GO:0000455">
    <property type="term" value="P:enzyme-directed rRNA pseudouridine synthesis"/>
    <property type="evidence" value="ECO:0007669"/>
    <property type="project" value="UniProtKB-UniRule"/>
</dbReference>
<evidence type="ECO:0000313" key="10">
    <source>
        <dbReference type="EMBL" id="KFX51029.1"/>
    </source>
</evidence>
<dbReference type="InterPro" id="IPR022968">
    <property type="entry name" value="Tsr3-like"/>
</dbReference>
<evidence type="ECO:0000256" key="6">
    <source>
        <dbReference type="HAMAP-Rule" id="MF_03146"/>
    </source>
</evidence>
<comment type="similarity">
    <text evidence="6">Belongs to the TDD superfamily. TSR3 family.</text>
</comment>
<evidence type="ECO:0000256" key="3">
    <source>
        <dbReference type="ARBA" id="ARBA00022552"/>
    </source>
</evidence>
<evidence type="ECO:0000256" key="5">
    <source>
        <dbReference type="ARBA" id="ARBA00022691"/>
    </source>
</evidence>
<proteinExistence type="inferred from homology"/>
<comment type="function">
    <text evidence="6">Aminocarboxypropyltransferase that catalyzes the aminocarboxypropyl transfer on pseudouridine at position 1191 (Psi1191) in 18S rRNA. It constitutes the last step in biosynthesis of the hypermodified N1-methyl-N3-(3-amino-3-carboxypropyl) pseudouridine (m1acp3-Psi) conserved in eukaryotic 18S rRNA.</text>
</comment>
<dbReference type="eggNOG" id="KOG3154">
    <property type="taxonomic scope" value="Eukaryota"/>
</dbReference>
<organism evidence="10">
    <name type="scientific">Talaromyces marneffei PM1</name>
    <dbReference type="NCBI Taxonomy" id="1077442"/>
    <lineage>
        <taxon>Eukaryota</taxon>
        <taxon>Fungi</taxon>
        <taxon>Dikarya</taxon>
        <taxon>Ascomycota</taxon>
        <taxon>Pezizomycotina</taxon>
        <taxon>Eurotiomycetes</taxon>
        <taxon>Eurotiomycetidae</taxon>
        <taxon>Eurotiales</taxon>
        <taxon>Trichocomaceae</taxon>
        <taxon>Talaromyces</taxon>
        <taxon>Talaromyces sect. Talaromyces</taxon>
    </lineage>
</organism>
<feature type="binding site" evidence="6">
    <location>
        <position position="145"/>
    </location>
    <ligand>
        <name>S-adenosyl-L-methionine</name>
        <dbReference type="ChEBI" id="CHEBI:59789"/>
    </ligand>
</feature>
<comment type="catalytic activity">
    <reaction evidence="6">
        <text>N(1)-methylpseudouridine(1191) in yeast 18S rRNA + S-adenosyl-L-methionine = N(1)-methyl-N(3)-[(3S)-3-amino-3-carboxypropyl]pseudouridine(1191) in yeast 18S rRNA + S-methyl-5'-thioadenosine + H(+)</text>
        <dbReference type="Rhea" id="RHEA:63300"/>
        <dbReference type="Rhea" id="RHEA-COMP:13852"/>
        <dbReference type="Rhea" id="RHEA-COMP:16309"/>
        <dbReference type="ChEBI" id="CHEBI:15378"/>
        <dbReference type="ChEBI" id="CHEBI:17509"/>
        <dbReference type="ChEBI" id="CHEBI:59789"/>
        <dbReference type="ChEBI" id="CHEBI:74890"/>
        <dbReference type="ChEBI" id="CHEBI:146234"/>
    </reaction>
</comment>
<comment type="caution">
    <text evidence="10">The sequence shown here is derived from an EMBL/GenBank/DDBJ whole genome shotgun (WGS) entry which is preliminary data.</text>
</comment>
<dbReference type="EMBL" id="JPOX01000006">
    <property type="protein sequence ID" value="KFX51029.1"/>
    <property type="molecule type" value="Genomic_DNA"/>
</dbReference>
<dbReference type="GO" id="GO:1904047">
    <property type="term" value="F:S-adenosyl-L-methionine binding"/>
    <property type="evidence" value="ECO:0007669"/>
    <property type="project" value="UniProtKB-UniRule"/>
</dbReference>
<feature type="domain" description="RNase L inhibitor RLI-like possible metal-binding" evidence="9">
    <location>
        <begin position="44"/>
        <end position="77"/>
    </location>
</feature>
<feature type="compositionally biased region" description="Basic residues" evidence="7">
    <location>
        <begin position="1"/>
        <end position="24"/>
    </location>
</feature>
<evidence type="ECO:0000256" key="1">
    <source>
        <dbReference type="ARBA" id="ARBA00022490"/>
    </source>
</evidence>
<comment type="subcellular location">
    <subcellularLocation>
        <location evidence="6">Cytoplasm</location>
    </subcellularLocation>
    <subcellularLocation>
        <location evidence="6">Nucleus</location>
    </subcellularLocation>
</comment>
<dbReference type="InterPro" id="IPR016024">
    <property type="entry name" value="ARM-type_fold"/>
</dbReference>
<feature type="binding site" evidence="6">
    <location>
        <position position="130"/>
    </location>
    <ligand>
        <name>S-adenosyl-L-methionine</name>
        <dbReference type="ChEBI" id="CHEBI:59789"/>
    </ligand>
</feature>
<dbReference type="GO" id="GO:0005634">
    <property type="term" value="C:nucleus"/>
    <property type="evidence" value="ECO:0007669"/>
    <property type="project" value="UniProtKB-SubCell"/>
</dbReference>
<name>A0A093VM50_TALMA</name>
<keyword evidence="1 6" id="KW-0963">Cytoplasm</keyword>
<dbReference type="InterPro" id="IPR007209">
    <property type="entry name" value="RNaseL-inhib-like_metal-bd_dom"/>
</dbReference>
<dbReference type="EC" id="2.5.1.157" evidence="6"/>
<feature type="domain" description="16S/18S rRNA aminocarboxypropyltransferase Tsr3 C-terminal" evidence="8">
    <location>
        <begin position="81"/>
        <end position="207"/>
    </location>
</feature>
<dbReference type="GO" id="GO:0106388">
    <property type="term" value="F:rRNA small subunit aminocarboxypropyltransferase activity"/>
    <property type="evidence" value="ECO:0007669"/>
    <property type="project" value="UniProtKB-EC"/>
</dbReference>
<dbReference type="NCBIfam" id="NF002621">
    <property type="entry name" value="PRK02287.1"/>
    <property type="match status" value="1"/>
</dbReference>
<dbReference type="Pfam" id="PF04068">
    <property type="entry name" value="Fer4_RLI"/>
    <property type="match status" value="1"/>
</dbReference>
<feature type="region of interest" description="Disordered" evidence="7">
    <location>
        <begin position="1"/>
        <end position="38"/>
    </location>
</feature>
<dbReference type="HAMAP" id="MF_01116">
    <property type="entry name" value="TSR3"/>
    <property type="match status" value="1"/>
</dbReference>
<sequence length="391" mass="43849">MVRHKKDNFSRGGKKSGPPRHRPSPRAGEDTDGTTEDATRPPFKAACWDLGHCDPKRCSGKRLMNFGLMRELQIGHKHAGVVISPNAKRVLSPADKDLLDQYGAAVVECSWVRVKEVPWSRIGGKCERLLPYLIAANSVNYGRPWRLNCVEALAACFYICGHEDWAEEVLKHFSYGEAFIKINQQLLKRYAACSSEEDIKRTEEEWLNKIEREYNESRAEREAGGADDMWQRGNTNRLEVPDSDDDDENEDDEDEEGEEGDEEEEEQEEDKDPFAISDDSDDEEEMAEIRRKILNSKSFQNPTSQPSSQPQQSSSSNTQPISASSKQIPIDSDSESGSAEASDEDEEAFDNIINATPVTDRTGILAAKKQRKANDSLTASFSRTVISAPKK</sequence>
<protein>
    <recommendedName>
        <fullName evidence="6">18S rRNA aminocarboxypropyltransferase</fullName>
        <ecNumber evidence="6">2.5.1.157</ecNumber>
    </recommendedName>
</protein>
<feature type="compositionally biased region" description="Acidic residues" evidence="7">
    <location>
        <begin position="241"/>
        <end position="271"/>
    </location>
</feature>
<evidence type="ECO:0000259" key="8">
    <source>
        <dbReference type="Pfam" id="PF04034"/>
    </source>
</evidence>
<dbReference type="SUPFAM" id="SSF48371">
    <property type="entry name" value="ARM repeat"/>
    <property type="match status" value="1"/>
</dbReference>
<evidence type="ECO:0000256" key="7">
    <source>
        <dbReference type="SAM" id="MobiDB-lite"/>
    </source>
</evidence>
<dbReference type="AlphaFoldDB" id="A0A093VM50"/>
<accession>A0A093VM50</accession>
<dbReference type="HOGENOM" id="CLU_035060_0_2_1"/>
<feature type="binding site" evidence="6">
    <location>
        <position position="107"/>
    </location>
    <ligand>
        <name>S-adenosyl-L-methionine</name>
        <dbReference type="ChEBI" id="CHEBI:59789"/>
    </ligand>
</feature>
<dbReference type="GO" id="GO:0005737">
    <property type="term" value="C:cytoplasm"/>
    <property type="evidence" value="ECO:0007669"/>
    <property type="project" value="UniProtKB-SubCell"/>
</dbReference>
<reference evidence="10" key="2">
    <citation type="journal article" date="2014" name="PLoS Genet.">
        <title>Signature gene expression reveals novel clues to the molecular mechanisms of dimorphic transition in Penicillium marneffei.</title>
        <authorList>
            <person name="Yang E."/>
            <person name="Wang G."/>
            <person name="Cai J."/>
            <person name="Woo P.C."/>
            <person name="Lau S.K."/>
            <person name="Yuen K.-Y."/>
            <person name="Chow W.-N."/>
            <person name="Lin X."/>
        </authorList>
    </citation>
    <scope>NUCLEOTIDE SEQUENCE</scope>
    <source>
        <strain evidence="10">PM1</strain>
    </source>
</reference>
<dbReference type="InterPro" id="IPR007177">
    <property type="entry name" value="Tsr3_C"/>
</dbReference>
<evidence type="ECO:0000259" key="9">
    <source>
        <dbReference type="Pfam" id="PF04068"/>
    </source>
</evidence>
<dbReference type="GO" id="GO:0030490">
    <property type="term" value="P:maturation of SSU-rRNA"/>
    <property type="evidence" value="ECO:0007669"/>
    <property type="project" value="TreeGrafter"/>
</dbReference>
<keyword evidence="6" id="KW-0539">Nucleus</keyword>
<reference key="1">
    <citation type="journal article" date="2014" name="PLoS Genet.">
        <title>Signature Gene Expression Reveals Novel Clues to the Molecular Mechanisms of Dimorphic Transition in Penicillium marneffei.</title>
        <authorList>
            <person name="Yang E."/>
            <person name="Wang G."/>
            <person name="Cai J."/>
            <person name="Woo P.C."/>
            <person name="Lau S.K."/>
            <person name="Yuen K.-Y."/>
            <person name="Chow W.-N."/>
            <person name="Lin X."/>
        </authorList>
    </citation>
    <scope>NUCLEOTIDE SEQUENCE [LARGE SCALE GENOMIC DNA]</scope>
    <source>
        <strain>PM1</strain>
    </source>
</reference>
<dbReference type="PANTHER" id="PTHR20426:SF0">
    <property type="entry name" value="18S RRNA AMINOCARBOXYPROPYLTRANSFERASE"/>
    <property type="match status" value="1"/>
</dbReference>
<keyword evidence="2 6" id="KW-0690">Ribosome biogenesis</keyword>
<dbReference type="Pfam" id="PF04034">
    <property type="entry name" value="Ribo_biogen_C"/>
    <property type="match status" value="1"/>
</dbReference>
<feature type="region of interest" description="Disordered" evidence="7">
    <location>
        <begin position="216"/>
        <end position="355"/>
    </location>
</feature>
<feature type="compositionally biased region" description="Low complexity" evidence="7">
    <location>
        <begin position="298"/>
        <end position="325"/>
    </location>
</feature>
<gene>
    <name evidence="6" type="primary">TSR3</name>
    <name evidence="10" type="ORF">GQ26_0062830</name>
</gene>
<dbReference type="PANTHER" id="PTHR20426">
    <property type="entry name" value="RIBOSOME BIOGENESIS PROTEIN TSR3 HOMOLOG"/>
    <property type="match status" value="1"/>
</dbReference>
<keyword evidence="3 6" id="KW-0698">rRNA processing</keyword>
<keyword evidence="4 6" id="KW-0808">Transferase</keyword>
<comment type="catalytic activity">
    <reaction evidence="6">
        <text>an N(1)-methylpseudouridine in rRNA + S-adenosyl-L-methionine = N(1)-methyl-N(3)-[(3S)-3-amino-3-carboxypropyl]pseudouridine in rRNA + S-methyl-5'-thioadenosine + H(+)</text>
        <dbReference type="Rhea" id="RHEA:63296"/>
        <dbReference type="Rhea" id="RHEA-COMP:11634"/>
        <dbReference type="Rhea" id="RHEA-COMP:16310"/>
        <dbReference type="ChEBI" id="CHEBI:15378"/>
        <dbReference type="ChEBI" id="CHEBI:17509"/>
        <dbReference type="ChEBI" id="CHEBI:59789"/>
        <dbReference type="ChEBI" id="CHEBI:74890"/>
        <dbReference type="ChEBI" id="CHEBI:146234"/>
        <dbReference type="EC" id="2.5.1.157"/>
    </reaction>
</comment>
<evidence type="ECO:0000256" key="4">
    <source>
        <dbReference type="ARBA" id="ARBA00022679"/>
    </source>
</evidence>
<feature type="binding site" evidence="6">
    <location>
        <position position="59"/>
    </location>
    <ligand>
        <name>S-adenosyl-L-methionine</name>
        <dbReference type="ChEBI" id="CHEBI:59789"/>
    </ligand>
</feature>
<keyword evidence="5 6" id="KW-0949">S-adenosyl-L-methionine</keyword>